<evidence type="ECO:0000313" key="1">
    <source>
        <dbReference type="EMBL" id="ANH82780.1"/>
    </source>
</evidence>
<protein>
    <submittedName>
        <fullName evidence="1">Uncharacterized protein</fullName>
    </submittedName>
</protein>
<evidence type="ECO:0000313" key="2">
    <source>
        <dbReference type="Proteomes" id="UP000077667"/>
    </source>
</evidence>
<name>A0A1A9I7V0_9BACT</name>
<reference evidence="1 2" key="1">
    <citation type="submission" date="2016-05" db="EMBL/GenBank/DDBJ databases">
        <title>Niabella ginsenosidivorans BS26 whole genome sequencing.</title>
        <authorList>
            <person name="Im W.T."/>
            <person name="Siddiqi M.Z."/>
        </authorList>
    </citation>
    <scope>NUCLEOTIDE SEQUENCE [LARGE SCALE GENOMIC DNA]</scope>
    <source>
        <strain evidence="1 2">BS26</strain>
    </source>
</reference>
<dbReference type="RefSeq" id="WP_067759554.1">
    <property type="nucleotide sequence ID" value="NZ_CP015772.1"/>
</dbReference>
<keyword evidence="2" id="KW-1185">Reference proteome</keyword>
<dbReference type="Proteomes" id="UP000077667">
    <property type="component" value="Chromosome"/>
</dbReference>
<dbReference type="AlphaFoldDB" id="A0A1A9I7V0"/>
<sequence>MKAAILGINISNHITDHLKKHSDWSIVPAATVEEAIEKMQQIDFEVVTAPDAWLEEKEEAKLKKLLSIQQHDSMWITYTDETANSLEKEIETFITDKAAAPRSSFSVIDDGFKSPEITIEIL</sequence>
<dbReference type="STRING" id="1176587.A8C56_18950"/>
<dbReference type="KEGG" id="nia:A8C56_18950"/>
<organism evidence="1 2">
    <name type="scientific">Niabella ginsenosidivorans</name>
    <dbReference type="NCBI Taxonomy" id="1176587"/>
    <lineage>
        <taxon>Bacteria</taxon>
        <taxon>Pseudomonadati</taxon>
        <taxon>Bacteroidota</taxon>
        <taxon>Chitinophagia</taxon>
        <taxon>Chitinophagales</taxon>
        <taxon>Chitinophagaceae</taxon>
        <taxon>Niabella</taxon>
    </lineage>
</organism>
<dbReference type="OrthoDB" id="672265at2"/>
<accession>A0A1A9I7V0</accession>
<gene>
    <name evidence="1" type="ORF">A8C56_18950</name>
</gene>
<proteinExistence type="predicted"/>
<dbReference type="EMBL" id="CP015772">
    <property type="protein sequence ID" value="ANH82780.1"/>
    <property type="molecule type" value="Genomic_DNA"/>
</dbReference>